<name>A7S9D1_NEMVE</name>
<dbReference type="PROSITE" id="PS50002">
    <property type="entry name" value="SH3"/>
    <property type="match status" value="3"/>
</dbReference>
<feature type="domain" description="SH3" evidence="4">
    <location>
        <begin position="425"/>
        <end position="488"/>
    </location>
</feature>
<evidence type="ECO:0000259" key="4">
    <source>
        <dbReference type="PROSITE" id="PS50002"/>
    </source>
</evidence>
<dbReference type="Proteomes" id="UP000001593">
    <property type="component" value="Unassembled WGS sequence"/>
</dbReference>
<evidence type="ECO:0000313" key="5">
    <source>
        <dbReference type="EMBL" id="EDO39651.1"/>
    </source>
</evidence>
<feature type="region of interest" description="Disordered" evidence="3">
    <location>
        <begin position="150"/>
        <end position="170"/>
    </location>
</feature>
<dbReference type="PANTHER" id="PTHR15176">
    <property type="entry name" value="NEPHROCYSTIN"/>
    <property type="match status" value="1"/>
</dbReference>
<feature type="region of interest" description="Disordered" evidence="3">
    <location>
        <begin position="21"/>
        <end position="57"/>
    </location>
</feature>
<dbReference type="GO" id="GO:0005737">
    <property type="term" value="C:cytoplasm"/>
    <property type="evidence" value="ECO:0000318"/>
    <property type="project" value="GO_Central"/>
</dbReference>
<dbReference type="OMA" id="WLWVATE"/>
<protein>
    <recommendedName>
        <fullName evidence="4">SH3 domain-containing protein</fullName>
    </recommendedName>
</protein>
<dbReference type="GO" id="GO:0005929">
    <property type="term" value="C:cilium"/>
    <property type="evidence" value="ECO:0000318"/>
    <property type="project" value="GO_Central"/>
</dbReference>
<organism evidence="5 6">
    <name type="scientific">Nematostella vectensis</name>
    <name type="common">Starlet sea anemone</name>
    <dbReference type="NCBI Taxonomy" id="45351"/>
    <lineage>
        <taxon>Eukaryota</taxon>
        <taxon>Metazoa</taxon>
        <taxon>Cnidaria</taxon>
        <taxon>Anthozoa</taxon>
        <taxon>Hexacorallia</taxon>
        <taxon>Actiniaria</taxon>
        <taxon>Edwardsiidae</taxon>
        <taxon>Nematostella</taxon>
    </lineage>
</organism>
<gene>
    <name evidence="5" type="ORF">NEMVEDRAFT_v1g243726</name>
</gene>
<proteinExistence type="predicted"/>
<evidence type="ECO:0000256" key="2">
    <source>
        <dbReference type="PROSITE-ProRule" id="PRU00192"/>
    </source>
</evidence>
<dbReference type="PhylomeDB" id="A7S9D1"/>
<feature type="region of interest" description="Disordered" evidence="3">
    <location>
        <begin position="269"/>
        <end position="373"/>
    </location>
</feature>
<dbReference type="STRING" id="45351.A7S9D1"/>
<dbReference type="SMART" id="SM00326">
    <property type="entry name" value="SH3"/>
    <property type="match status" value="3"/>
</dbReference>
<dbReference type="OrthoDB" id="9991832at2759"/>
<dbReference type="HOGENOM" id="CLU_039664_1_0_1"/>
<dbReference type="CDD" id="cd00174">
    <property type="entry name" value="SH3"/>
    <property type="match status" value="3"/>
</dbReference>
<evidence type="ECO:0000256" key="3">
    <source>
        <dbReference type="SAM" id="MobiDB-lite"/>
    </source>
</evidence>
<feature type="region of interest" description="Disordered" evidence="3">
    <location>
        <begin position="394"/>
        <end position="419"/>
    </location>
</feature>
<dbReference type="PANTHER" id="PTHR15176:SF1">
    <property type="entry name" value="NEPHROCYSTIN-1"/>
    <property type="match status" value="1"/>
</dbReference>
<evidence type="ECO:0000313" key="6">
    <source>
        <dbReference type="Proteomes" id="UP000001593"/>
    </source>
</evidence>
<sequence>MAFLCPSQLTVKKKVLQGKAPYPDTYQLNGDSSPGVEHKSALKSPRSSTDSSHKSNHRTVRIDEAALNKESKVERKIRTATYDRPANIRVKAAHDYSSEDPEELNLSKGQTVKILYQQHDWLYVVDLFGNEGFIPFSYCSDFNNSIDSKSSTSGFTDSHEESDEIEKAAERRKIDRFSKHRNDKHKHNSKQKTPVVYFPKRPYGPKLTVLFNYKARYENDVSVERGEYVMLLNDQDADWLWVATEDGEEGFIPRTFVISHACEGCRRRLSQEPSSSSSFNRKNISPLGNGSVSALTKDTSLHKVTTDNTSSNSDKQSEKCNVNGHTRNSRNSTPHGSKMNLHSSQTELNPVYNSSPTLTEITPSSPELTPISSELAPSLDHSLLNGDIYSSDITPTSSSSADVEPKSRNLSDATSSASSDKKLELKGSRLISLYEYEGSAFDDLTVHAGEYVYANLKDQIVPKWIWAYSPYRKRSGFIPEAYLKEPVVTDI</sequence>
<dbReference type="InterPro" id="IPR036028">
    <property type="entry name" value="SH3-like_dom_sf"/>
</dbReference>
<feature type="compositionally biased region" description="Polar residues" evidence="3">
    <location>
        <begin position="279"/>
        <end position="298"/>
    </location>
</feature>
<dbReference type="KEGG" id="nve:5511294"/>
<dbReference type="eggNOG" id="ENOG502RTT2">
    <property type="taxonomic scope" value="Eukaryota"/>
</dbReference>
<dbReference type="InParanoid" id="A7S9D1"/>
<feature type="domain" description="SH3" evidence="4">
    <location>
        <begin position="202"/>
        <end position="262"/>
    </location>
</feature>
<dbReference type="Gene3D" id="2.30.30.40">
    <property type="entry name" value="SH3 Domains"/>
    <property type="match status" value="3"/>
</dbReference>
<evidence type="ECO:0000256" key="1">
    <source>
        <dbReference type="ARBA" id="ARBA00022443"/>
    </source>
</evidence>
<dbReference type="AlphaFoldDB" id="A7S9D1"/>
<reference evidence="5 6" key="1">
    <citation type="journal article" date="2007" name="Science">
        <title>Sea anemone genome reveals ancestral eumetazoan gene repertoire and genomic organization.</title>
        <authorList>
            <person name="Putnam N.H."/>
            <person name="Srivastava M."/>
            <person name="Hellsten U."/>
            <person name="Dirks B."/>
            <person name="Chapman J."/>
            <person name="Salamov A."/>
            <person name="Terry A."/>
            <person name="Shapiro H."/>
            <person name="Lindquist E."/>
            <person name="Kapitonov V.V."/>
            <person name="Jurka J."/>
            <person name="Genikhovich G."/>
            <person name="Grigoriev I.V."/>
            <person name="Lucas S.M."/>
            <person name="Steele R.E."/>
            <person name="Finnerty J.R."/>
            <person name="Technau U."/>
            <person name="Martindale M.Q."/>
            <person name="Rokhsar D.S."/>
        </authorList>
    </citation>
    <scope>NUCLEOTIDE SEQUENCE [LARGE SCALE GENOMIC DNA]</scope>
    <source>
        <strain evidence="6">CH2 X CH6</strain>
    </source>
</reference>
<dbReference type="InterPro" id="IPR001452">
    <property type="entry name" value="SH3_domain"/>
</dbReference>
<accession>A7S9D1</accession>
<dbReference type="SUPFAM" id="SSF50044">
    <property type="entry name" value="SH3-domain"/>
    <property type="match status" value="3"/>
</dbReference>
<dbReference type="EMBL" id="DS469603">
    <property type="protein sequence ID" value="EDO39651.1"/>
    <property type="molecule type" value="Genomic_DNA"/>
</dbReference>
<keyword evidence="6" id="KW-1185">Reference proteome</keyword>
<feature type="compositionally biased region" description="Polar residues" evidence="3">
    <location>
        <begin position="306"/>
        <end position="372"/>
    </location>
</feature>
<feature type="domain" description="SH3" evidence="4">
    <location>
        <begin position="85"/>
        <end position="144"/>
    </location>
</feature>
<dbReference type="InterPro" id="IPR039687">
    <property type="entry name" value="NPHP1"/>
</dbReference>
<dbReference type="Pfam" id="PF00018">
    <property type="entry name" value="SH3_1"/>
    <property type="match status" value="1"/>
</dbReference>
<dbReference type="GO" id="GO:0090251">
    <property type="term" value="P:protein localization involved in establishment of planar polarity"/>
    <property type="evidence" value="ECO:0000318"/>
    <property type="project" value="GO_Central"/>
</dbReference>
<dbReference type="Pfam" id="PF07653">
    <property type="entry name" value="SH3_2"/>
    <property type="match status" value="1"/>
</dbReference>
<keyword evidence="1 2" id="KW-0728">SH3 domain</keyword>